<gene>
    <name evidence="2" type="ORF">OXD698_LOCUS38952</name>
</gene>
<dbReference type="Proteomes" id="UP000663844">
    <property type="component" value="Unassembled WGS sequence"/>
</dbReference>
<evidence type="ECO:0000256" key="1">
    <source>
        <dbReference type="SAM" id="SignalP"/>
    </source>
</evidence>
<proteinExistence type="predicted"/>
<comment type="caution">
    <text evidence="2">The sequence shown here is derived from an EMBL/GenBank/DDBJ whole genome shotgun (WGS) entry which is preliminary data.</text>
</comment>
<dbReference type="AlphaFoldDB" id="A0A819YWX1"/>
<protein>
    <submittedName>
        <fullName evidence="2">Uncharacterized protein</fullName>
    </submittedName>
</protein>
<evidence type="ECO:0000313" key="3">
    <source>
        <dbReference type="Proteomes" id="UP000663844"/>
    </source>
</evidence>
<sequence length="47" mass="5300">CVWPFWMVFSCWYAMTLTEGIKWIPVGSLSAKAGLPSENKGIVNSFF</sequence>
<dbReference type="EMBL" id="CAJOAZ010007634">
    <property type="protein sequence ID" value="CAF4167150.1"/>
    <property type="molecule type" value="Genomic_DNA"/>
</dbReference>
<feature type="chain" id="PRO_5032368166" evidence="1">
    <location>
        <begin position="19"/>
        <end position="47"/>
    </location>
</feature>
<organism evidence="2 3">
    <name type="scientific">Adineta steineri</name>
    <dbReference type="NCBI Taxonomy" id="433720"/>
    <lineage>
        <taxon>Eukaryota</taxon>
        <taxon>Metazoa</taxon>
        <taxon>Spiralia</taxon>
        <taxon>Gnathifera</taxon>
        <taxon>Rotifera</taxon>
        <taxon>Eurotatoria</taxon>
        <taxon>Bdelloidea</taxon>
        <taxon>Adinetida</taxon>
        <taxon>Adinetidae</taxon>
        <taxon>Adineta</taxon>
    </lineage>
</organism>
<reference evidence="2" key="1">
    <citation type="submission" date="2021-02" db="EMBL/GenBank/DDBJ databases">
        <authorList>
            <person name="Nowell W R."/>
        </authorList>
    </citation>
    <scope>NUCLEOTIDE SEQUENCE</scope>
</reference>
<feature type="signal peptide" evidence="1">
    <location>
        <begin position="1"/>
        <end position="18"/>
    </location>
</feature>
<accession>A0A819YWX1</accession>
<keyword evidence="1" id="KW-0732">Signal</keyword>
<name>A0A819YWX1_9BILA</name>
<feature type="non-terminal residue" evidence="2">
    <location>
        <position position="1"/>
    </location>
</feature>
<evidence type="ECO:0000313" key="2">
    <source>
        <dbReference type="EMBL" id="CAF4167150.1"/>
    </source>
</evidence>